<dbReference type="GO" id="GO:0004070">
    <property type="term" value="F:aspartate carbamoyltransferase activity"/>
    <property type="evidence" value="ECO:0007669"/>
    <property type="project" value="UniProtKB-UniRule"/>
</dbReference>
<dbReference type="Gene3D" id="3.40.50.1370">
    <property type="entry name" value="Aspartate/ornithine carbamoyltransferase"/>
    <property type="match status" value="2"/>
</dbReference>
<feature type="binding site" evidence="7">
    <location>
        <position position="82"/>
    </location>
    <ligand>
        <name>L-aspartate</name>
        <dbReference type="ChEBI" id="CHEBI:29991"/>
    </ligand>
</feature>
<feature type="binding site" evidence="7">
    <location>
        <position position="55"/>
    </location>
    <ligand>
        <name>carbamoyl phosphate</name>
        <dbReference type="ChEBI" id="CHEBI:58228"/>
    </ligand>
</feature>
<name>A0A9X3NDJ1_9ACTN</name>
<feature type="binding site" evidence="7">
    <location>
        <position position="217"/>
    </location>
    <ligand>
        <name>L-aspartate</name>
        <dbReference type="ChEBI" id="CHEBI:29991"/>
    </ligand>
</feature>
<dbReference type="PROSITE" id="PS00097">
    <property type="entry name" value="CARBAMOYLTRANSFERASE"/>
    <property type="match status" value="1"/>
</dbReference>
<dbReference type="SUPFAM" id="SSF53671">
    <property type="entry name" value="Aspartate/ornithine carbamoyltransferase"/>
    <property type="match status" value="1"/>
</dbReference>
<comment type="pathway">
    <text evidence="1 7">Pyrimidine metabolism; UMP biosynthesis via de novo pathway; (S)-dihydroorotate from bicarbonate: step 2/3.</text>
</comment>
<feature type="binding site" evidence="7">
    <location>
        <position position="104"/>
    </location>
    <ligand>
        <name>carbamoyl phosphate</name>
        <dbReference type="ChEBI" id="CHEBI:58228"/>
    </ligand>
</feature>
<dbReference type="InterPro" id="IPR006130">
    <property type="entry name" value="Asp/Orn_carbamoylTrfase"/>
</dbReference>
<gene>
    <name evidence="7" type="primary">pyrB</name>
    <name evidence="10" type="ORF">OJ997_29380</name>
</gene>
<dbReference type="Pfam" id="PF00185">
    <property type="entry name" value="OTCace"/>
    <property type="match status" value="1"/>
</dbReference>
<dbReference type="InterPro" id="IPR006131">
    <property type="entry name" value="Asp_carbamoyltransf_Asp/Orn-bd"/>
</dbReference>
<feature type="binding site" evidence="7">
    <location>
        <position position="255"/>
    </location>
    <ligand>
        <name>carbamoyl phosphate</name>
        <dbReference type="ChEBI" id="CHEBI:58228"/>
    </ligand>
</feature>
<organism evidence="10 11">
    <name type="scientific">Solirubrobacter phytolaccae</name>
    <dbReference type="NCBI Taxonomy" id="1404360"/>
    <lineage>
        <taxon>Bacteria</taxon>
        <taxon>Bacillati</taxon>
        <taxon>Actinomycetota</taxon>
        <taxon>Thermoleophilia</taxon>
        <taxon>Solirubrobacterales</taxon>
        <taxon>Solirubrobacteraceae</taxon>
        <taxon>Solirubrobacter</taxon>
    </lineage>
</organism>
<dbReference type="PANTHER" id="PTHR45753:SF6">
    <property type="entry name" value="ASPARTATE CARBAMOYLTRANSFERASE"/>
    <property type="match status" value="1"/>
</dbReference>
<evidence type="ECO:0000256" key="3">
    <source>
        <dbReference type="ARBA" id="ARBA00022679"/>
    </source>
</evidence>
<feature type="binding site" evidence="7">
    <location>
        <position position="165"/>
    </location>
    <ligand>
        <name>L-aspartate</name>
        <dbReference type="ChEBI" id="CHEBI:29991"/>
    </ligand>
</feature>
<dbReference type="GO" id="GO:0005829">
    <property type="term" value="C:cytosol"/>
    <property type="evidence" value="ECO:0007669"/>
    <property type="project" value="TreeGrafter"/>
</dbReference>
<dbReference type="NCBIfam" id="TIGR00670">
    <property type="entry name" value="asp_carb_tr"/>
    <property type="match status" value="1"/>
</dbReference>
<protein>
    <recommendedName>
        <fullName evidence="7">Aspartate carbamoyltransferase</fullName>
        <ecNumber evidence="7">2.1.3.2</ecNumber>
    </recommendedName>
    <alternativeName>
        <fullName evidence="7">Aspartate transcarbamylase</fullName>
        <shortName evidence="7">ATCase</shortName>
    </alternativeName>
</protein>
<dbReference type="HAMAP" id="MF_00001">
    <property type="entry name" value="Asp_carb_tr"/>
    <property type="match status" value="1"/>
</dbReference>
<evidence type="ECO:0000259" key="9">
    <source>
        <dbReference type="Pfam" id="PF02729"/>
    </source>
</evidence>
<comment type="similarity">
    <text evidence="2 7">Belongs to the aspartate/ornithine carbamoyltransferase superfamily. ATCase family.</text>
</comment>
<dbReference type="Proteomes" id="UP001147653">
    <property type="component" value="Unassembled WGS sequence"/>
</dbReference>
<comment type="caution">
    <text evidence="10">The sequence shown here is derived from an EMBL/GenBank/DDBJ whole genome shotgun (WGS) entry which is preliminary data.</text>
</comment>
<comment type="subunit">
    <text evidence="7">Heterododecamer (2C3:3R2) of six catalytic PyrB chains organized as two trimers (C3), and six regulatory PyrI chains organized as three dimers (R2).</text>
</comment>
<dbReference type="Pfam" id="PF02729">
    <property type="entry name" value="OTCace_N"/>
    <property type="match status" value="1"/>
</dbReference>
<dbReference type="GO" id="GO:0044205">
    <property type="term" value="P:'de novo' UMP biosynthetic process"/>
    <property type="evidence" value="ECO:0007669"/>
    <property type="project" value="UniProtKB-UniRule"/>
</dbReference>
<keyword evidence="3 7" id="KW-0808">Transferase</keyword>
<dbReference type="AlphaFoldDB" id="A0A9X3NDJ1"/>
<comment type="function">
    <text evidence="5 7">Catalyzes the condensation of carbamoyl phosphate and aspartate to form carbamoyl aspartate and inorganic phosphate, the committed step in the de novo pyrimidine nucleotide biosynthesis pathway.</text>
</comment>
<feature type="domain" description="Aspartate/ornithine carbamoyltransferase Asp/Orn-binding" evidence="8">
    <location>
        <begin position="151"/>
        <end position="291"/>
    </location>
</feature>
<dbReference type="InterPro" id="IPR002082">
    <property type="entry name" value="Asp_carbamoyltransf"/>
</dbReference>
<feature type="binding site" evidence="7">
    <location>
        <position position="256"/>
    </location>
    <ligand>
        <name>carbamoyl phosphate</name>
        <dbReference type="ChEBI" id="CHEBI:58228"/>
    </ligand>
</feature>
<evidence type="ECO:0000256" key="2">
    <source>
        <dbReference type="ARBA" id="ARBA00008896"/>
    </source>
</evidence>
<dbReference type="GO" id="GO:0016597">
    <property type="term" value="F:amino acid binding"/>
    <property type="evidence" value="ECO:0007669"/>
    <property type="project" value="InterPro"/>
</dbReference>
<reference evidence="10" key="1">
    <citation type="submission" date="2022-10" db="EMBL/GenBank/DDBJ databases">
        <title>The WGS of Solirubrobacter phytolaccae KCTC 29190.</title>
        <authorList>
            <person name="Jiang Z."/>
        </authorList>
    </citation>
    <scope>NUCLEOTIDE SEQUENCE</scope>
    <source>
        <strain evidence="10">KCTC 29190</strain>
    </source>
</reference>
<dbReference type="PRINTS" id="PR00101">
    <property type="entry name" value="ATCASE"/>
</dbReference>
<evidence type="ECO:0000256" key="6">
    <source>
        <dbReference type="ARBA" id="ARBA00048859"/>
    </source>
</evidence>
<dbReference type="EMBL" id="JAPDDP010000076">
    <property type="protein sequence ID" value="MDA0184453.1"/>
    <property type="molecule type" value="Genomic_DNA"/>
</dbReference>
<evidence type="ECO:0000256" key="5">
    <source>
        <dbReference type="ARBA" id="ARBA00043884"/>
    </source>
</evidence>
<dbReference type="GO" id="GO:0006207">
    <property type="term" value="P:'de novo' pyrimidine nucleobase biosynthetic process"/>
    <property type="evidence" value="ECO:0007669"/>
    <property type="project" value="InterPro"/>
</dbReference>
<dbReference type="NCBIfam" id="NF002032">
    <property type="entry name" value="PRK00856.1"/>
    <property type="match status" value="1"/>
</dbReference>
<dbReference type="InterPro" id="IPR006132">
    <property type="entry name" value="Asp/Orn_carbamoyltranf_P-bd"/>
</dbReference>
<evidence type="ECO:0000313" key="10">
    <source>
        <dbReference type="EMBL" id="MDA0184453.1"/>
    </source>
</evidence>
<feature type="binding site" evidence="7">
    <location>
        <position position="132"/>
    </location>
    <ligand>
        <name>carbamoyl phosphate</name>
        <dbReference type="ChEBI" id="CHEBI:58228"/>
    </ligand>
</feature>
<keyword evidence="11" id="KW-1185">Reference proteome</keyword>
<feature type="binding site" evidence="7">
    <location>
        <position position="54"/>
    </location>
    <ligand>
        <name>carbamoyl phosphate</name>
        <dbReference type="ChEBI" id="CHEBI:58228"/>
    </ligand>
</feature>
<evidence type="ECO:0000259" key="8">
    <source>
        <dbReference type="Pfam" id="PF00185"/>
    </source>
</evidence>
<dbReference type="PANTHER" id="PTHR45753">
    <property type="entry name" value="ORNITHINE CARBAMOYLTRANSFERASE, MITOCHONDRIAL"/>
    <property type="match status" value="1"/>
</dbReference>
<dbReference type="GO" id="GO:0006520">
    <property type="term" value="P:amino acid metabolic process"/>
    <property type="evidence" value="ECO:0007669"/>
    <property type="project" value="InterPro"/>
</dbReference>
<dbReference type="EC" id="2.1.3.2" evidence="7"/>
<feature type="binding site" evidence="7">
    <location>
        <position position="135"/>
    </location>
    <ligand>
        <name>carbamoyl phosphate</name>
        <dbReference type="ChEBI" id="CHEBI:58228"/>
    </ligand>
</feature>
<evidence type="ECO:0000256" key="4">
    <source>
        <dbReference type="ARBA" id="ARBA00022975"/>
    </source>
</evidence>
<dbReference type="InterPro" id="IPR036901">
    <property type="entry name" value="Asp/Orn_carbamoylTrfase_sf"/>
</dbReference>
<proteinExistence type="inferred from homology"/>
<dbReference type="PRINTS" id="PR00100">
    <property type="entry name" value="AOTCASE"/>
</dbReference>
<evidence type="ECO:0000256" key="1">
    <source>
        <dbReference type="ARBA" id="ARBA00004852"/>
    </source>
</evidence>
<accession>A0A9X3NDJ1</accession>
<evidence type="ECO:0000256" key="7">
    <source>
        <dbReference type="HAMAP-Rule" id="MF_00001"/>
    </source>
</evidence>
<sequence length="310" mass="34021">MRHLLSINDLDRAGIERILDRAKTFTEVSEREIKKVPALRGRRVLNLFYESSTRTRSSFELAAKSLSADVINFAASGSAVDKGESLKDTVQTLSAYRPDLIVIRTPHVGAAELVANWTTAGVVNAGDGKHEHPTQALLDVYTLRERLGTLEGKNIWIVGDITHSRVARSCILAFQMMGAKVTVAGPPTLIPRGMEAMCEVEYSLDRLPEADVVYALRMQNERMTDSFVPSLREYATQYQIDGRRLSARQVLMHPGPVNRGVELSAEVIDSPQAVIGQQVEAGVVVRMAVLYELLTGRNAPKPSLSTAVPA</sequence>
<keyword evidence="4 7" id="KW-0665">Pyrimidine biosynthesis</keyword>
<feature type="domain" description="Aspartate/ornithine carbamoyltransferase carbamoyl-P binding" evidence="9">
    <location>
        <begin position="2"/>
        <end position="145"/>
    </location>
</feature>
<comment type="catalytic activity">
    <reaction evidence="6 7">
        <text>carbamoyl phosphate + L-aspartate = N-carbamoyl-L-aspartate + phosphate + H(+)</text>
        <dbReference type="Rhea" id="RHEA:20013"/>
        <dbReference type="ChEBI" id="CHEBI:15378"/>
        <dbReference type="ChEBI" id="CHEBI:29991"/>
        <dbReference type="ChEBI" id="CHEBI:32814"/>
        <dbReference type="ChEBI" id="CHEBI:43474"/>
        <dbReference type="ChEBI" id="CHEBI:58228"/>
        <dbReference type="EC" id="2.1.3.2"/>
    </reaction>
</comment>
<evidence type="ECO:0000313" key="11">
    <source>
        <dbReference type="Proteomes" id="UP001147653"/>
    </source>
</evidence>